<reference evidence="1" key="1">
    <citation type="submission" date="2023-05" db="EMBL/GenBank/DDBJ databases">
        <title>Nepenthes gracilis genome sequencing.</title>
        <authorList>
            <person name="Fukushima K."/>
        </authorList>
    </citation>
    <scope>NUCLEOTIDE SEQUENCE</scope>
    <source>
        <strain evidence="1">SING2019-196</strain>
    </source>
</reference>
<protein>
    <submittedName>
        <fullName evidence="1">Uncharacterized protein</fullName>
    </submittedName>
</protein>
<keyword evidence="2" id="KW-1185">Reference proteome</keyword>
<accession>A0AAD3T9F1</accession>
<evidence type="ECO:0000313" key="1">
    <source>
        <dbReference type="EMBL" id="GMH24441.1"/>
    </source>
</evidence>
<dbReference type="Proteomes" id="UP001279734">
    <property type="component" value="Unassembled WGS sequence"/>
</dbReference>
<proteinExistence type="predicted"/>
<name>A0AAD3T9F1_NEPGR</name>
<organism evidence="1 2">
    <name type="scientific">Nepenthes gracilis</name>
    <name type="common">Slender pitcher plant</name>
    <dbReference type="NCBI Taxonomy" id="150966"/>
    <lineage>
        <taxon>Eukaryota</taxon>
        <taxon>Viridiplantae</taxon>
        <taxon>Streptophyta</taxon>
        <taxon>Embryophyta</taxon>
        <taxon>Tracheophyta</taxon>
        <taxon>Spermatophyta</taxon>
        <taxon>Magnoliopsida</taxon>
        <taxon>eudicotyledons</taxon>
        <taxon>Gunneridae</taxon>
        <taxon>Pentapetalae</taxon>
        <taxon>Caryophyllales</taxon>
        <taxon>Nepenthaceae</taxon>
        <taxon>Nepenthes</taxon>
    </lineage>
</organism>
<evidence type="ECO:0000313" key="2">
    <source>
        <dbReference type="Proteomes" id="UP001279734"/>
    </source>
</evidence>
<dbReference type="AlphaFoldDB" id="A0AAD3T9F1"/>
<comment type="caution">
    <text evidence="1">The sequence shown here is derived from an EMBL/GenBank/DDBJ whole genome shotgun (WGS) entry which is preliminary data.</text>
</comment>
<dbReference type="EMBL" id="BSYO01000028">
    <property type="protein sequence ID" value="GMH24441.1"/>
    <property type="molecule type" value="Genomic_DNA"/>
</dbReference>
<gene>
    <name evidence="1" type="ORF">Nepgr_026284</name>
</gene>
<sequence>MWTGGRRWWPPVAGTSGRASTETWVISSQFNNNEVLGSQPHPIISTTLQPKPTAEDAVIAAVNIIRPRRHGIPAASSINFSSNETANMGRRILSLSTHSTGLRHRSDPRVRFYQNNSASLRVF</sequence>